<dbReference type="AlphaFoldDB" id="A0A7C9QTL8"/>
<dbReference type="RefSeq" id="WP_163678451.1">
    <property type="nucleotide sequence ID" value="NZ_JAAIYP010000036.1"/>
</dbReference>
<sequence>MRAQTIPVVLLFSNVAANSNLSINLTSPGVKWSLGGASPDSLGFSYNVIPDNPDNSNSCIQSISFDDDVLVVVTSPTAPEFSSFTLTLALTVEDVEYLQGYCTLNNEAVVLVYFGVGGPVQWRNGRISAVLHPTGTHCVPVLLSIKGAPANARVEISVGTPPGGQPVEWTLGPEGGSVMGLTLYGGNGPIGLSKMLYSGRRITLQTAPSGGGQQASAIGLVAFLSWQAPLLPSAPGKPPVPAPGGPSFVYLRLGADPGITATCQVGNHQPQAVSATDTLFML</sequence>
<name>A0A7C9QTL8_9PROT</name>
<dbReference type="Proteomes" id="UP000480684">
    <property type="component" value="Unassembled WGS sequence"/>
</dbReference>
<keyword evidence="2" id="KW-1185">Reference proteome</keyword>
<organism evidence="1 2">
    <name type="scientific">Magnetospirillum aberrantis SpK</name>
    <dbReference type="NCBI Taxonomy" id="908842"/>
    <lineage>
        <taxon>Bacteria</taxon>
        <taxon>Pseudomonadati</taxon>
        <taxon>Pseudomonadota</taxon>
        <taxon>Alphaproteobacteria</taxon>
        <taxon>Rhodospirillales</taxon>
        <taxon>Rhodospirillaceae</taxon>
        <taxon>Magnetospirillum</taxon>
    </lineage>
</organism>
<dbReference type="EMBL" id="JAAIYP010000036">
    <property type="protein sequence ID" value="NFV80358.1"/>
    <property type="molecule type" value="Genomic_DNA"/>
</dbReference>
<comment type="caution">
    <text evidence="1">The sequence shown here is derived from an EMBL/GenBank/DDBJ whole genome shotgun (WGS) entry which is preliminary data.</text>
</comment>
<gene>
    <name evidence="1" type="ORF">G4223_09560</name>
</gene>
<accession>A0A7C9QTL8</accession>
<protein>
    <submittedName>
        <fullName evidence="1">Uncharacterized protein</fullName>
    </submittedName>
</protein>
<proteinExistence type="predicted"/>
<evidence type="ECO:0000313" key="1">
    <source>
        <dbReference type="EMBL" id="NFV80358.1"/>
    </source>
</evidence>
<reference evidence="1 2" key="1">
    <citation type="submission" date="2020-02" db="EMBL/GenBank/DDBJ databases">
        <authorList>
            <person name="Dziuba M."/>
            <person name="Kuznetsov B."/>
            <person name="Mardanov A."/>
            <person name="Ravin N."/>
            <person name="Grouzdev D."/>
        </authorList>
    </citation>
    <scope>NUCLEOTIDE SEQUENCE [LARGE SCALE GENOMIC DNA]</scope>
    <source>
        <strain evidence="1 2">SpK</strain>
    </source>
</reference>
<evidence type="ECO:0000313" key="2">
    <source>
        <dbReference type="Proteomes" id="UP000480684"/>
    </source>
</evidence>